<dbReference type="RefSeq" id="WP_241409410.1">
    <property type="nucleotide sequence ID" value="NZ_JAKZGO010000001.1"/>
</dbReference>
<dbReference type="Pfam" id="PF04773">
    <property type="entry name" value="FecR"/>
    <property type="match status" value="1"/>
</dbReference>
<evidence type="ECO:0000259" key="2">
    <source>
        <dbReference type="Pfam" id="PF04773"/>
    </source>
</evidence>
<evidence type="ECO:0000313" key="4">
    <source>
        <dbReference type="EMBL" id="MCH7412018.1"/>
    </source>
</evidence>
<reference evidence="4" key="1">
    <citation type="submission" date="2022-03" db="EMBL/GenBank/DDBJ databases">
        <title>De novo assembled genomes of Belliella spp. (Cyclobacteriaceae) strains.</title>
        <authorList>
            <person name="Szabo A."/>
            <person name="Korponai K."/>
            <person name="Felfoldi T."/>
        </authorList>
    </citation>
    <scope>NUCLEOTIDE SEQUENCE</scope>
    <source>
        <strain evidence="4">DSM 111903</strain>
    </source>
</reference>
<feature type="domain" description="FecR protein" evidence="2">
    <location>
        <begin position="115"/>
        <end position="207"/>
    </location>
</feature>
<proteinExistence type="predicted"/>
<dbReference type="Gene3D" id="2.60.120.1440">
    <property type="match status" value="1"/>
</dbReference>
<dbReference type="EMBL" id="JAKZGO010000001">
    <property type="protein sequence ID" value="MCH7412018.1"/>
    <property type="molecule type" value="Genomic_DNA"/>
</dbReference>
<gene>
    <name evidence="4" type="ORF">MM213_00870</name>
</gene>
<dbReference type="PANTHER" id="PTHR30273">
    <property type="entry name" value="PERIPLASMIC SIGNAL SENSOR AND SIGMA FACTOR ACTIVATOR FECR-RELATED"/>
    <property type="match status" value="1"/>
</dbReference>
<dbReference type="InterPro" id="IPR032508">
    <property type="entry name" value="FecR_C"/>
</dbReference>
<dbReference type="PANTHER" id="PTHR30273:SF2">
    <property type="entry name" value="PROTEIN FECR"/>
    <property type="match status" value="1"/>
</dbReference>
<feature type="domain" description="Protein FecR C-terminal" evidence="3">
    <location>
        <begin position="252"/>
        <end position="318"/>
    </location>
</feature>
<organism evidence="4 5">
    <name type="scientific">Belliella alkalica</name>
    <dbReference type="NCBI Taxonomy" id="1730871"/>
    <lineage>
        <taxon>Bacteria</taxon>
        <taxon>Pseudomonadati</taxon>
        <taxon>Bacteroidota</taxon>
        <taxon>Cytophagia</taxon>
        <taxon>Cytophagales</taxon>
        <taxon>Cyclobacteriaceae</taxon>
        <taxon>Belliella</taxon>
    </lineage>
</organism>
<comment type="caution">
    <text evidence="4">The sequence shown here is derived from an EMBL/GenBank/DDBJ whole genome shotgun (WGS) entry which is preliminary data.</text>
</comment>
<name>A0ABS9V6L4_9BACT</name>
<feature type="transmembrane region" description="Helical" evidence="1">
    <location>
        <begin position="74"/>
        <end position="100"/>
    </location>
</feature>
<dbReference type="Pfam" id="PF16344">
    <property type="entry name" value="FecR_C"/>
    <property type="match status" value="1"/>
</dbReference>
<dbReference type="Gene3D" id="3.55.50.30">
    <property type="match status" value="1"/>
</dbReference>
<evidence type="ECO:0000313" key="5">
    <source>
        <dbReference type="Proteomes" id="UP001165430"/>
    </source>
</evidence>
<keyword evidence="1" id="KW-0472">Membrane</keyword>
<sequence>MKGKKQNDSKIKESLFRFLRGRKLQDQQYQELKDWYHSLYADQDQIDSEELKKLKEDSLMEIRRAIQFQEKKQFSWYSLTAAVFALIFLSTISIFSIYFFDLTDSDNRGHDNWITLESGAGERKSIFLPDSSKVYISGNSTISYSENYLNNRDVKLVGQAFFEVVSNKDKPFIVHTEKLNTTVLGTSFNISARKGEEERVDVKTGKVNVKQREGTKQTTLTKGQRVTTQNRQMVTSLISNKEEVFAWIDNTLIFNNITISEMAEKLEDWYGIEVRTKEKFNTCRITGKYQGQSIDEVLKIINYSINLKYQWENEKLIIEKVTCE</sequence>
<dbReference type="Proteomes" id="UP001165430">
    <property type="component" value="Unassembled WGS sequence"/>
</dbReference>
<keyword evidence="5" id="KW-1185">Reference proteome</keyword>
<dbReference type="PIRSF" id="PIRSF018266">
    <property type="entry name" value="FecR"/>
    <property type="match status" value="1"/>
</dbReference>
<evidence type="ECO:0000256" key="1">
    <source>
        <dbReference type="SAM" id="Phobius"/>
    </source>
</evidence>
<keyword evidence="1" id="KW-1133">Transmembrane helix</keyword>
<dbReference type="InterPro" id="IPR012373">
    <property type="entry name" value="Ferrdict_sens_TM"/>
</dbReference>
<keyword evidence="1" id="KW-0812">Transmembrane</keyword>
<protein>
    <submittedName>
        <fullName evidence="4">DUF4974 domain-containing protein</fullName>
    </submittedName>
</protein>
<accession>A0ABS9V6L4</accession>
<dbReference type="InterPro" id="IPR006860">
    <property type="entry name" value="FecR"/>
</dbReference>
<evidence type="ECO:0000259" key="3">
    <source>
        <dbReference type="Pfam" id="PF16344"/>
    </source>
</evidence>